<protein>
    <submittedName>
        <fullName evidence="2">Recombinase family protein</fullName>
    </submittedName>
</protein>
<dbReference type="SMART" id="SM00857">
    <property type="entry name" value="Resolvase"/>
    <property type="match status" value="1"/>
</dbReference>
<dbReference type="Proteomes" id="UP000285839">
    <property type="component" value="Unassembled WGS sequence"/>
</dbReference>
<accession>A0A412EN48</accession>
<dbReference type="SUPFAM" id="SSF53041">
    <property type="entry name" value="Resolvase-like"/>
    <property type="match status" value="1"/>
</dbReference>
<evidence type="ECO:0000259" key="1">
    <source>
        <dbReference type="SMART" id="SM00857"/>
    </source>
</evidence>
<sequence length="204" mass="23338">MSNVGKTYYYISTYRTATHRKKLKAVGATDDNTIIERFHGKIPEREEYQHLKNHLLKSGDTLVVYDLEALGGKRSAKSELEYYRAHNIRVKIVDIPTTTIDSRGNPEISNMILDTVISTLDYTISQEIERTQKRQKQGVDRIRDKPAWQNYGRPQVQLPANYSEVMQRWTRGEITAAAAMGLTGLSRTTFYRLAHQYKNGGIGV</sequence>
<name>A0A412EN48_9FIRM</name>
<comment type="caution">
    <text evidence="2">The sequence shown here is derived from an EMBL/GenBank/DDBJ whole genome shotgun (WGS) entry which is preliminary data.</text>
</comment>
<gene>
    <name evidence="2" type="ORF">DWY46_15485</name>
</gene>
<organism evidence="2 3">
    <name type="scientific">Blautia obeum</name>
    <dbReference type="NCBI Taxonomy" id="40520"/>
    <lineage>
        <taxon>Bacteria</taxon>
        <taxon>Bacillati</taxon>
        <taxon>Bacillota</taxon>
        <taxon>Clostridia</taxon>
        <taxon>Lachnospirales</taxon>
        <taxon>Lachnospiraceae</taxon>
        <taxon>Blautia</taxon>
    </lineage>
</organism>
<evidence type="ECO:0000313" key="2">
    <source>
        <dbReference type="EMBL" id="RGR46356.1"/>
    </source>
</evidence>
<dbReference type="RefSeq" id="WP_117639813.1">
    <property type="nucleotide sequence ID" value="NZ_QSOL01000016.1"/>
</dbReference>
<dbReference type="InterPro" id="IPR036162">
    <property type="entry name" value="Resolvase-like_N_sf"/>
</dbReference>
<dbReference type="Gene3D" id="3.40.50.1390">
    <property type="entry name" value="Resolvase, N-terminal catalytic domain"/>
    <property type="match status" value="1"/>
</dbReference>
<reference evidence="2 3" key="1">
    <citation type="submission" date="2018-08" db="EMBL/GenBank/DDBJ databases">
        <title>A genome reference for cultivated species of the human gut microbiota.</title>
        <authorList>
            <person name="Zou Y."/>
            <person name="Xue W."/>
            <person name="Luo G."/>
        </authorList>
    </citation>
    <scope>NUCLEOTIDE SEQUENCE [LARGE SCALE GENOMIC DNA]</scope>
    <source>
        <strain evidence="2 3">AF25-21</strain>
    </source>
</reference>
<evidence type="ECO:0000313" key="3">
    <source>
        <dbReference type="Proteomes" id="UP000285839"/>
    </source>
</evidence>
<dbReference type="GO" id="GO:0003677">
    <property type="term" value="F:DNA binding"/>
    <property type="evidence" value="ECO:0007669"/>
    <property type="project" value="InterPro"/>
</dbReference>
<dbReference type="GO" id="GO:0000150">
    <property type="term" value="F:DNA strand exchange activity"/>
    <property type="evidence" value="ECO:0007669"/>
    <property type="project" value="InterPro"/>
</dbReference>
<proteinExistence type="predicted"/>
<dbReference type="Pfam" id="PF00239">
    <property type="entry name" value="Resolvase"/>
    <property type="match status" value="1"/>
</dbReference>
<feature type="domain" description="Resolvase/invertase-type recombinase catalytic" evidence="1">
    <location>
        <begin position="8"/>
        <end position="148"/>
    </location>
</feature>
<dbReference type="AlphaFoldDB" id="A0A412EN48"/>
<dbReference type="InterPro" id="IPR006119">
    <property type="entry name" value="Resolv_N"/>
</dbReference>
<dbReference type="EMBL" id="QRUH01000014">
    <property type="protein sequence ID" value="RGR46356.1"/>
    <property type="molecule type" value="Genomic_DNA"/>
</dbReference>